<comment type="caution">
    <text evidence="2">The sequence shown here is derived from an EMBL/GenBank/DDBJ whole genome shotgun (WGS) entry which is preliminary data.</text>
</comment>
<feature type="region of interest" description="Disordered" evidence="1">
    <location>
        <begin position="1"/>
        <end position="82"/>
    </location>
</feature>
<dbReference type="Proteomes" id="UP000789595">
    <property type="component" value="Unassembled WGS sequence"/>
</dbReference>
<organism evidence="2 3">
    <name type="scientific">Pelagomonas calceolata</name>
    <dbReference type="NCBI Taxonomy" id="35677"/>
    <lineage>
        <taxon>Eukaryota</taxon>
        <taxon>Sar</taxon>
        <taxon>Stramenopiles</taxon>
        <taxon>Ochrophyta</taxon>
        <taxon>Pelagophyceae</taxon>
        <taxon>Pelagomonadales</taxon>
        <taxon>Pelagomonadaceae</taxon>
        <taxon>Pelagomonas</taxon>
    </lineage>
</organism>
<accession>A0A8J2SK77</accession>
<feature type="compositionally biased region" description="Low complexity" evidence="1">
    <location>
        <begin position="1"/>
        <end position="12"/>
    </location>
</feature>
<feature type="region of interest" description="Disordered" evidence="1">
    <location>
        <begin position="384"/>
        <end position="407"/>
    </location>
</feature>
<sequence>MADPAPAAADADPFGEDLGFTAGDAPFAKLASFTADDDEDEEPAAEAPPAPAPAKAPEEPPKEPEQLLASVALEPPTPPAPVVVSTEDLAAMAPQPVPSPEPVAKPPQPDPARTEALQAARQAEIRRRRLFGAELVGEHSRYAALDRLLGRGVVECGSLRLLVARTVESEARSAAGCVAFARFPADARQELGAEPAASVSAQNETTTYGVARLLAARVASEADAHEQHALKLRSECLGPLVELERRLRATHRDLRMRGGTALSRAREAARGVERLYDQVVNAGSKGDVWLATVQYTAGSAILARTWADAKASLDSLFATAAATETERRSLERRCLKAFLAARRECLATIDKLAAPDLAAAENAQDSRDVAAEVEVSIKAEVKRVAERNQRRRPAPQTPLPEPAEPLEPLASPLVKCSLLGERKTKLTRWRPALVVATADRRVHVYEGFSSSPDLTAAAALSGLVPSSDECLRGAAPPSKMPSSVSEAQTSVQNFFAGAPAPLAPSTTLDVRATRAVAVDANTLELLEAAPATGAAAIFSKTVERKVQLRFATSDAAQELLACLRAR</sequence>
<proteinExistence type="predicted"/>
<feature type="compositionally biased region" description="Pro residues" evidence="1">
    <location>
        <begin position="395"/>
        <end position="405"/>
    </location>
</feature>
<evidence type="ECO:0000313" key="3">
    <source>
        <dbReference type="Proteomes" id="UP000789595"/>
    </source>
</evidence>
<protein>
    <submittedName>
        <fullName evidence="2">Uncharacterized protein</fullName>
    </submittedName>
</protein>
<dbReference type="AlphaFoldDB" id="A0A8J2SK77"/>
<evidence type="ECO:0000313" key="2">
    <source>
        <dbReference type="EMBL" id="CAH0367984.1"/>
    </source>
</evidence>
<reference evidence="2" key="1">
    <citation type="submission" date="2021-11" db="EMBL/GenBank/DDBJ databases">
        <authorList>
            <consortium name="Genoscope - CEA"/>
            <person name="William W."/>
        </authorList>
    </citation>
    <scope>NUCLEOTIDE SEQUENCE</scope>
</reference>
<feature type="compositionally biased region" description="Basic and acidic residues" evidence="1">
    <location>
        <begin position="56"/>
        <end position="65"/>
    </location>
</feature>
<gene>
    <name evidence="2" type="ORF">PECAL_2P10310</name>
</gene>
<name>A0A8J2SK77_9STRA</name>
<evidence type="ECO:0000256" key="1">
    <source>
        <dbReference type="SAM" id="MobiDB-lite"/>
    </source>
</evidence>
<dbReference type="EMBL" id="CAKKNE010000002">
    <property type="protein sequence ID" value="CAH0367984.1"/>
    <property type="molecule type" value="Genomic_DNA"/>
</dbReference>
<feature type="compositionally biased region" description="Acidic residues" evidence="1">
    <location>
        <begin position="35"/>
        <end position="44"/>
    </location>
</feature>
<keyword evidence="3" id="KW-1185">Reference proteome</keyword>